<gene>
    <name evidence="2" type="ORF">FHS72_001999</name>
</gene>
<dbReference type="PANTHER" id="PTHR34821:SF2">
    <property type="entry name" value="INNER MEMBRANE PROTEIN YDCZ"/>
    <property type="match status" value="1"/>
</dbReference>
<feature type="transmembrane region" description="Helical" evidence="1">
    <location>
        <begin position="40"/>
        <end position="61"/>
    </location>
</feature>
<proteinExistence type="predicted"/>
<keyword evidence="1" id="KW-0472">Membrane</keyword>
<dbReference type="InterPro" id="IPR006750">
    <property type="entry name" value="YdcZ"/>
</dbReference>
<dbReference type="GO" id="GO:0005886">
    <property type="term" value="C:plasma membrane"/>
    <property type="evidence" value="ECO:0007669"/>
    <property type="project" value="TreeGrafter"/>
</dbReference>
<evidence type="ECO:0000313" key="3">
    <source>
        <dbReference type="Proteomes" id="UP000535415"/>
    </source>
</evidence>
<dbReference type="Pfam" id="PF04657">
    <property type="entry name" value="DMT_YdcZ"/>
    <property type="match status" value="1"/>
</dbReference>
<keyword evidence="1" id="KW-0812">Transmembrane</keyword>
<accession>A0A7W9BKU8</accession>
<dbReference type="Proteomes" id="UP000535415">
    <property type="component" value="Unassembled WGS sequence"/>
</dbReference>
<dbReference type="PANTHER" id="PTHR34821">
    <property type="entry name" value="INNER MEMBRANE PROTEIN YDCZ"/>
    <property type="match status" value="1"/>
</dbReference>
<feature type="transmembrane region" description="Helical" evidence="1">
    <location>
        <begin position="136"/>
        <end position="153"/>
    </location>
</feature>
<keyword evidence="1" id="KW-1133">Transmembrane helix</keyword>
<sequence>MSDISPPRLLDFIGAFVTGGLLTLMVWFNGTLAVTGSLLFASWVPHITGSILAIAVLLVFRPKIAKPEAKIPWWAYLGGISGAFTVMLTSATMNSALAISGTIALGLAGQMVFSLVADKWGMMGLPQRDPTARDMIALALILSGSIVLIFFGGA</sequence>
<comment type="caution">
    <text evidence="2">The sequence shown here is derived from an EMBL/GenBank/DDBJ whole genome shotgun (WGS) entry which is preliminary data.</text>
</comment>
<dbReference type="SUPFAM" id="SSF111352">
    <property type="entry name" value="Ammonium transporter"/>
    <property type="match status" value="1"/>
</dbReference>
<evidence type="ECO:0000256" key="1">
    <source>
        <dbReference type="SAM" id="Phobius"/>
    </source>
</evidence>
<feature type="transmembrane region" description="Helical" evidence="1">
    <location>
        <begin position="73"/>
        <end position="91"/>
    </location>
</feature>
<dbReference type="RefSeq" id="WP_183528585.1">
    <property type="nucleotide sequence ID" value="NZ_JACIJM010000005.1"/>
</dbReference>
<protein>
    <submittedName>
        <fullName evidence="2">Transporter family-2 protein</fullName>
    </submittedName>
</protein>
<organism evidence="2 3">
    <name type="scientific">Yoonia ponticola</name>
    <dbReference type="NCBI Taxonomy" id="1524255"/>
    <lineage>
        <taxon>Bacteria</taxon>
        <taxon>Pseudomonadati</taxon>
        <taxon>Pseudomonadota</taxon>
        <taxon>Alphaproteobacteria</taxon>
        <taxon>Rhodobacterales</taxon>
        <taxon>Paracoccaceae</taxon>
        <taxon>Yoonia</taxon>
    </lineage>
</organism>
<dbReference type="EMBL" id="JACIJM010000005">
    <property type="protein sequence ID" value="MBB5722373.1"/>
    <property type="molecule type" value="Genomic_DNA"/>
</dbReference>
<evidence type="ECO:0000313" key="2">
    <source>
        <dbReference type="EMBL" id="MBB5722373.1"/>
    </source>
</evidence>
<keyword evidence="3" id="KW-1185">Reference proteome</keyword>
<feature type="transmembrane region" description="Helical" evidence="1">
    <location>
        <begin position="9"/>
        <end position="28"/>
    </location>
</feature>
<name>A0A7W9BKU8_9RHOB</name>
<feature type="transmembrane region" description="Helical" evidence="1">
    <location>
        <begin position="97"/>
        <end position="116"/>
    </location>
</feature>
<reference evidence="2 3" key="1">
    <citation type="submission" date="2020-08" db="EMBL/GenBank/DDBJ databases">
        <title>Genomic Encyclopedia of Type Strains, Phase IV (KMG-IV): sequencing the most valuable type-strain genomes for metagenomic binning, comparative biology and taxonomic classification.</title>
        <authorList>
            <person name="Goeker M."/>
        </authorList>
    </citation>
    <scope>NUCLEOTIDE SEQUENCE [LARGE SCALE GENOMIC DNA]</scope>
    <source>
        <strain evidence="2 3">DSM 101064</strain>
    </source>
</reference>
<dbReference type="AlphaFoldDB" id="A0A7W9BKU8"/>